<dbReference type="SUPFAM" id="SSF57938">
    <property type="entry name" value="DnaJ/Hsp40 cysteine-rich domain"/>
    <property type="match status" value="1"/>
</dbReference>
<evidence type="ECO:0000313" key="1">
    <source>
        <dbReference type="EMBL" id="KKP31438.1"/>
    </source>
</evidence>
<protein>
    <recommendedName>
        <fullName evidence="3">Chaperone protein DnaJ</fullName>
    </recommendedName>
</protein>
<evidence type="ECO:0008006" key="3">
    <source>
        <dbReference type="Google" id="ProtNLM"/>
    </source>
</evidence>
<comment type="caution">
    <text evidence="1">The sequence shown here is derived from an EMBL/GenBank/DDBJ whole genome shotgun (WGS) entry which is preliminary data.</text>
</comment>
<dbReference type="Proteomes" id="UP000034803">
    <property type="component" value="Unassembled WGS sequence"/>
</dbReference>
<gene>
    <name evidence="1" type="ORF">UR21_C0009G0019</name>
</gene>
<evidence type="ECO:0000313" key="2">
    <source>
        <dbReference type="Proteomes" id="UP000034803"/>
    </source>
</evidence>
<dbReference type="EMBL" id="LBOI01000009">
    <property type="protein sequence ID" value="KKP31438.1"/>
    <property type="molecule type" value="Genomic_DNA"/>
</dbReference>
<accession>A0A0F9YJD8</accession>
<sequence>MINDTSQAILTSPEPLVVAQKCPVCNGFGTLKYGSLICHGCSGKGYILIPNNISSKKNKQ</sequence>
<reference evidence="1 2" key="1">
    <citation type="journal article" date="2015" name="Nature">
        <title>rRNA introns, odd ribosomes, and small enigmatic genomes across a large radiation of phyla.</title>
        <authorList>
            <person name="Brown C.T."/>
            <person name="Hug L.A."/>
            <person name="Thomas B.C."/>
            <person name="Sharon I."/>
            <person name="Castelle C.J."/>
            <person name="Singh A."/>
            <person name="Wilkins M.J."/>
            <person name="Williams K.H."/>
            <person name="Banfield J.F."/>
        </authorList>
    </citation>
    <scope>NUCLEOTIDE SEQUENCE [LARGE SCALE GENOMIC DNA]</scope>
</reference>
<dbReference type="InterPro" id="IPR036410">
    <property type="entry name" value="HSP_DnaJ_Cys-rich_dom_sf"/>
</dbReference>
<proteinExistence type="predicted"/>
<dbReference type="AlphaFoldDB" id="A0A0F9YJD8"/>
<organism evidence="1 2">
    <name type="scientific">Candidatus Woesebacteria bacterium GW2011_GWC2_31_9</name>
    <dbReference type="NCBI Taxonomy" id="1618586"/>
    <lineage>
        <taxon>Bacteria</taxon>
        <taxon>Candidatus Woeseibacteriota</taxon>
    </lineage>
</organism>
<name>A0A0F9YJD8_9BACT</name>